<dbReference type="GO" id="GO:0004497">
    <property type="term" value="F:monooxygenase activity"/>
    <property type="evidence" value="ECO:0007669"/>
    <property type="project" value="UniProtKB-KW"/>
</dbReference>
<evidence type="ECO:0000313" key="11">
    <source>
        <dbReference type="EMBL" id="KXJ87500.1"/>
    </source>
</evidence>
<dbReference type="Pfam" id="PF00067">
    <property type="entry name" value="p450"/>
    <property type="match status" value="1"/>
</dbReference>
<dbReference type="GO" id="GO:0005506">
    <property type="term" value="F:iron ion binding"/>
    <property type="evidence" value="ECO:0007669"/>
    <property type="project" value="InterPro"/>
</dbReference>
<dbReference type="InterPro" id="IPR036396">
    <property type="entry name" value="Cyt_P450_sf"/>
</dbReference>
<dbReference type="PANTHER" id="PTHR46206:SF2">
    <property type="entry name" value="CYTOCHROME P450 MONOOXYGENASE AUSG-RELATED"/>
    <property type="match status" value="1"/>
</dbReference>
<evidence type="ECO:0000256" key="3">
    <source>
        <dbReference type="ARBA" id="ARBA00022617"/>
    </source>
</evidence>
<evidence type="ECO:0000256" key="4">
    <source>
        <dbReference type="ARBA" id="ARBA00022723"/>
    </source>
</evidence>
<keyword evidence="7 9" id="KW-0503">Monooxygenase</keyword>
<feature type="binding site" description="axial binding residue" evidence="8">
    <location>
        <position position="434"/>
    </location>
    <ligand>
        <name>heme</name>
        <dbReference type="ChEBI" id="CHEBI:30413"/>
    </ligand>
    <ligandPart>
        <name>Fe</name>
        <dbReference type="ChEBI" id="CHEBI:18248"/>
    </ligandPart>
</feature>
<comment type="similarity">
    <text evidence="2 9">Belongs to the cytochrome P450 family.</text>
</comment>
<dbReference type="GO" id="GO:0020037">
    <property type="term" value="F:heme binding"/>
    <property type="evidence" value="ECO:0007669"/>
    <property type="project" value="InterPro"/>
</dbReference>
<keyword evidence="4 8" id="KW-0479">Metal-binding</keyword>
<accession>A0A136IRD6</accession>
<dbReference type="PROSITE" id="PS00086">
    <property type="entry name" value="CYTOCHROME_P450"/>
    <property type="match status" value="1"/>
</dbReference>
<evidence type="ECO:0000256" key="2">
    <source>
        <dbReference type="ARBA" id="ARBA00010617"/>
    </source>
</evidence>
<dbReference type="EMBL" id="KQ964262">
    <property type="protein sequence ID" value="KXJ87500.1"/>
    <property type="molecule type" value="Genomic_DNA"/>
</dbReference>
<reference evidence="12" key="1">
    <citation type="submission" date="2016-02" db="EMBL/GenBank/DDBJ databases">
        <title>Draft genome sequence of Microdochium bolleyi, a fungal endophyte of beachgrass.</title>
        <authorList>
            <consortium name="DOE Joint Genome Institute"/>
            <person name="David A.S."/>
            <person name="May G."/>
            <person name="Haridas S."/>
            <person name="Lim J."/>
            <person name="Wang M."/>
            <person name="Labutti K."/>
            <person name="Lipzen A."/>
            <person name="Barry K."/>
            <person name="Grigoriev I.V."/>
        </authorList>
    </citation>
    <scope>NUCLEOTIDE SEQUENCE [LARGE SCALE GENOMIC DNA]</scope>
    <source>
        <strain evidence="12">J235TASD1</strain>
    </source>
</reference>
<organism evidence="11 12">
    <name type="scientific">Microdochium bolleyi</name>
    <dbReference type="NCBI Taxonomy" id="196109"/>
    <lineage>
        <taxon>Eukaryota</taxon>
        <taxon>Fungi</taxon>
        <taxon>Dikarya</taxon>
        <taxon>Ascomycota</taxon>
        <taxon>Pezizomycotina</taxon>
        <taxon>Sordariomycetes</taxon>
        <taxon>Xylariomycetidae</taxon>
        <taxon>Xylariales</taxon>
        <taxon>Microdochiaceae</taxon>
        <taxon>Microdochium</taxon>
    </lineage>
</organism>
<evidence type="ECO:0000256" key="9">
    <source>
        <dbReference type="RuleBase" id="RU000461"/>
    </source>
</evidence>
<dbReference type="InterPro" id="IPR001128">
    <property type="entry name" value="Cyt_P450"/>
</dbReference>
<feature type="chain" id="PRO_5007293027" evidence="10">
    <location>
        <begin position="28"/>
        <end position="498"/>
    </location>
</feature>
<keyword evidence="10" id="KW-0732">Signal</keyword>
<dbReference type="GO" id="GO:0016705">
    <property type="term" value="F:oxidoreductase activity, acting on paired donors, with incorporation or reduction of molecular oxygen"/>
    <property type="evidence" value="ECO:0007669"/>
    <property type="project" value="InterPro"/>
</dbReference>
<dbReference type="Gene3D" id="1.10.630.10">
    <property type="entry name" value="Cytochrome P450"/>
    <property type="match status" value="1"/>
</dbReference>
<dbReference type="Proteomes" id="UP000070501">
    <property type="component" value="Unassembled WGS sequence"/>
</dbReference>
<dbReference type="AlphaFoldDB" id="A0A136IRD6"/>
<dbReference type="CDD" id="cd11041">
    <property type="entry name" value="CYP503A1-like"/>
    <property type="match status" value="1"/>
</dbReference>
<dbReference type="PANTHER" id="PTHR46206">
    <property type="entry name" value="CYTOCHROME P450"/>
    <property type="match status" value="1"/>
</dbReference>
<protein>
    <submittedName>
        <fullName evidence="11">Cytochrome P450</fullName>
    </submittedName>
</protein>
<evidence type="ECO:0000256" key="8">
    <source>
        <dbReference type="PIRSR" id="PIRSR602403-1"/>
    </source>
</evidence>
<name>A0A136IRD6_9PEZI</name>
<keyword evidence="5 9" id="KW-0560">Oxidoreductase</keyword>
<evidence type="ECO:0000256" key="10">
    <source>
        <dbReference type="SAM" id="SignalP"/>
    </source>
</evidence>
<evidence type="ECO:0000256" key="5">
    <source>
        <dbReference type="ARBA" id="ARBA00023002"/>
    </source>
</evidence>
<proteinExistence type="inferred from homology"/>
<dbReference type="InterPro" id="IPR002403">
    <property type="entry name" value="Cyt_P450_E_grp-IV"/>
</dbReference>
<dbReference type="InParanoid" id="A0A136IRD6"/>
<keyword evidence="3 8" id="KW-0349">Heme</keyword>
<keyword evidence="6 8" id="KW-0408">Iron</keyword>
<comment type="cofactor">
    <cofactor evidence="1 8">
        <name>heme</name>
        <dbReference type="ChEBI" id="CHEBI:30413"/>
    </cofactor>
</comment>
<dbReference type="PRINTS" id="PR00465">
    <property type="entry name" value="EP450IV"/>
</dbReference>
<dbReference type="InterPro" id="IPR017972">
    <property type="entry name" value="Cyt_P450_CS"/>
</dbReference>
<keyword evidence="12" id="KW-1185">Reference proteome</keyword>
<evidence type="ECO:0000256" key="1">
    <source>
        <dbReference type="ARBA" id="ARBA00001971"/>
    </source>
</evidence>
<evidence type="ECO:0000313" key="12">
    <source>
        <dbReference type="Proteomes" id="UP000070501"/>
    </source>
</evidence>
<gene>
    <name evidence="11" type="ORF">Micbo1qcDRAFT_190238</name>
</gene>
<dbReference type="OrthoDB" id="1844152at2759"/>
<evidence type="ECO:0000256" key="6">
    <source>
        <dbReference type="ARBA" id="ARBA00023004"/>
    </source>
</evidence>
<sequence length="498" mass="56171">MVAAGSSCTCLILSACAVLYSTSKTASKLPESNPRHALELTNSRRLGEFMTNSIRLLKSWDAQFLGKPYRMFCEAGEVTMLPPKEVDAIRSDKRFDFQVSASDESHGYIPGFEALGDDQAILKVVNKHLTKVLTKLTAPLSEEAEIVIQQTFGDSTAWKPHNAPEDIMKVVSRMSSRVFMGAELCKDDKWNAASANYTRQLFSAMFVLNEKPRWLRPYIHWFMPVCQEVRKARDAAHEALEPHLKRREQEKAAALARGEPSHMDDSIEWFAQEGSTCSPAIDQVRLSVVAIHTTSDLLCEAMINIAANPKLFEPLREEVIRVLSTYGLKKTALYELQLMDAVFKEAQRLKPISIGWKRKALEDVTLPSGMLIKKGEKVGVSLMHMWDDNYWKDAATFDPYRFMRMRATPDQSHAAHLVSTSTNHLGFGHGVHACPGRFFASNEVKIAMCHLLLKYDWKLAEGSRPEPIAVGMGFVTNPKTQLLFRRRKEELDFSTLES</sequence>
<dbReference type="STRING" id="196109.A0A136IRD6"/>
<evidence type="ECO:0000256" key="7">
    <source>
        <dbReference type="ARBA" id="ARBA00023033"/>
    </source>
</evidence>
<feature type="signal peptide" evidence="10">
    <location>
        <begin position="1"/>
        <end position="27"/>
    </location>
</feature>
<dbReference type="SUPFAM" id="SSF48264">
    <property type="entry name" value="Cytochrome P450"/>
    <property type="match status" value="1"/>
</dbReference>